<evidence type="ECO:0000313" key="1">
    <source>
        <dbReference type="EMBL" id="SEN50063.1"/>
    </source>
</evidence>
<dbReference type="EMBL" id="FOCP01000021">
    <property type="protein sequence ID" value="SEN50063.1"/>
    <property type="molecule type" value="Genomic_DNA"/>
</dbReference>
<name>A0A1H8H1F0_9PROT</name>
<evidence type="ECO:0008006" key="3">
    <source>
        <dbReference type="Google" id="ProtNLM"/>
    </source>
</evidence>
<dbReference type="InterPro" id="IPR021327">
    <property type="entry name" value="DUF2934"/>
</dbReference>
<dbReference type="RefSeq" id="WP_090633714.1">
    <property type="nucleotide sequence ID" value="NZ_FOCP01000021.1"/>
</dbReference>
<dbReference type="OrthoDB" id="8538784at2"/>
<proteinExistence type="predicted"/>
<dbReference type="Pfam" id="PF11154">
    <property type="entry name" value="DUF2934"/>
    <property type="match status" value="1"/>
</dbReference>
<dbReference type="STRING" id="917.SAMN05216326_101140"/>
<evidence type="ECO:0000313" key="2">
    <source>
        <dbReference type="Proteomes" id="UP000199459"/>
    </source>
</evidence>
<dbReference type="AlphaFoldDB" id="A0A1H8H1F0"/>
<gene>
    <name evidence="1" type="ORF">SAMN05216325_12112</name>
</gene>
<dbReference type="Proteomes" id="UP000199459">
    <property type="component" value="Unassembled WGS sequence"/>
</dbReference>
<organism evidence="1 2">
    <name type="scientific">Nitrosomonas marina</name>
    <dbReference type="NCBI Taxonomy" id="917"/>
    <lineage>
        <taxon>Bacteria</taxon>
        <taxon>Pseudomonadati</taxon>
        <taxon>Pseudomonadota</taxon>
        <taxon>Betaproteobacteria</taxon>
        <taxon>Nitrosomonadales</taxon>
        <taxon>Nitrosomonadaceae</taxon>
        <taxon>Nitrosomonas</taxon>
    </lineage>
</organism>
<reference evidence="1 2" key="1">
    <citation type="submission" date="2016-10" db="EMBL/GenBank/DDBJ databases">
        <authorList>
            <person name="de Groot N.N."/>
        </authorList>
    </citation>
    <scope>NUCLEOTIDE SEQUENCE [LARGE SCALE GENOMIC DNA]</scope>
    <source>
        <strain evidence="1 2">Nm22</strain>
    </source>
</reference>
<protein>
    <recommendedName>
        <fullName evidence="3">DUF2934 domain-containing protein</fullName>
    </recommendedName>
</protein>
<accession>A0A1H8H1F0</accession>
<sequence>MKTSETGPRQRSRATSKTIGARIKTATLQSAENLELQSQIREAAYYKALERGLAPGHELDDWLTAEKEINQ</sequence>